<dbReference type="InterPro" id="IPR014833">
    <property type="entry name" value="TnsA_N"/>
</dbReference>
<evidence type="ECO:0000313" key="3">
    <source>
        <dbReference type="Proteomes" id="UP001549145"/>
    </source>
</evidence>
<evidence type="ECO:0000313" key="2">
    <source>
        <dbReference type="EMBL" id="MET3695266.1"/>
    </source>
</evidence>
<dbReference type="EMBL" id="JBEPMM010000025">
    <property type="protein sequence ID" value="MET3695266.1"/>
    <property type="molecule type" value="Genomic_DNA"/>
</dbReference>
<dbReference type="Proteomes" id="UP001549145">
    <property type="component" value="Unassembled WGS sequence"/>
</dbReference>
<protein>
    <recommendedName>
        <fullName evidence="1">TnsA endonuclease N-terminal domain-containing protein</fullName>
    </recommendedName>
</protein>
<organism evidence="2 3">
    <name type="scientific">Methylobacterium goesingense</name>
    <dbReference type="NCBI Taxonomy" id="243690"/>
    <lineage>
        <taxon>Bacteria</taxon>
        <taxon>Pseudomonadati</taxon>
        <taxon>Pseudomonadota</taxon>
        <taxon>Alphaproteobacteria</taxon>
        <taxon>Hyphomicrobiales</taxon>
        <taxon>Methylobacteriaceae</taxon>
        <taxon>Methylobacterium</taxon>
    </lineage>
</organism>
<dbReference type="Pfam" id="PF08722">
    <property type="entry name" value="Tn7_TnsA-like_N"/>
    <property type="match status" value="1"/>
</dbReference>
<evidence type="ECO:0000259" key="1">
    <source>
        <dbReference type="Pfam" id="PF08722"/>
    </source>
</evidence>
<accession>A0ABV2LEV5</accession>
<name>A0ABV2LEV5_9HYPH</name>
<keyword evidence="3" id="KW-1185">Reference proteome</keyword>
<proteinExistence type="predicted"/>
<comment type="caution">
    <text evidence="2">The sequence shown here is derived from an EMBL/GenBank/DDBJ whole genome shotgun (WGS) entry which is preliminary data.</text>
</comment>
<gene>
    <name evidence="2" type="ORF">ABID43_004834</name>
</gene>
<feature type="domain" description="TnsA endonuclease N-terminal" evidence="1">
    <location>
        <begin position="80"/>
        <end position="158"/>
    </location>
</feature>
<reference evidence="2 3" key="1">
    <citation type="submission" date="2024-06" db="EMBL/GenBank/DDBJ databases">
        <title>Genomic Encyclopedia of Type Strains, Phase IV (KMG-IV): sequencing the most valuable type-strain genomes for metagenomic binning, comparative biology and taxonomic classification.</title>
        <authorList>
            <person name="Goeker M."/>
        </authorList>
    </citation>
    <scope>NUCLEOTIDE SEQUENCE [LARGE SCALE GENOMIC DNA]</scope>
    <source>
        <strain evidence="2 3">DSM 21331</strain>
    </source>
</reference>
<dbReference type="RefSeq" id="WP_238280932.1">
    <property type="nucleotide sequence ID" value="NZ_BPQL01000107.1"/>
</dbReference>
<sequence length="258" mass="28521">MTDQSFFSETQDKADITLTLADLDVAARIETAIRGGPVRLVINGRHFKPVGRYTSRKARRALPWEAEGELMVLWLSEADARVSDYLTQPHKLTIRTPDGRSMVYYPDLRRDLVDRSVEIIEVKKRADDLRRGPDYARKLELARLVYAGLGWAFHIVVEEDLGKTREIENAWTVQRHRSARVTRAESFALAVAIETAGGFLDLDRAVTTLGGGPRGRAKLFAAIVQGVAETDLSQVLCGNSAIRLAGRGDPAPRQAAGA</sequence>